<dbReference type="PANTHER" id="PTHR45339:SF1">
    <property type="entry name" value="HYBRID SIGNAL TRANSDUCTION HISTIDINE KINASE J"/>
    <property type="match status" value="1"/>
</dbReference>
<dbReference type="PROSITE" id="PS50894">
    <property type="entry name" value="HPT"/>
    <property type="match status" value="1"/>
</dbReference>
<keyword evidence="19" id="KW-0732">Signal</keyword>
<evidence type="ECO:0000313" key="23">
    <source>
        <dbReference type="EMBL" id="MCM2680008.1"/>
    </source>
</evidence>
<proteinExistence type="predicted"/>
<dbReference type="PROSITE" id="PS50110">
    <property type="entry name" value="RESPONSE_REGULATORY"/>
    <property type="match status" value="2"/>
</dbReference>
<keyword evidence="7" id="KW-0812">Transmembrane</keyword>
<evidence type="ECO:0000256" key="13">
    <source>
        <dbReference type="ARBA" id="ARBA00023136"/>
    </source>
</evidence>
<evidence type="ECO:0000256" key="18">
    <source>
        <dbReference type="SAM" id="Coils"/>
    </source>
</evidence>
<dbReference type="EC" id="2.7.13.3" evidence="3"/>
<evidence type="ECO:0000256" key="14">
    <source>
        <dbReference type="ARBA" id="ARBA00064003"/>
    </source>
</evidence>
<keyword evidence="8" id="KW-0547">Nucleotide-binding</keyword>
<keyword evidence="9" id="KW-0418">Kinase</keyword>
<dbReference type="CDD" id="cd16922">
    <property type="entry name" value="HATPase_EvgS-ArcB-TorS-like"/>
    <property type="match status" value="1"/>
</dbReference>
<dbReference type="PANTHER" id="PTHR45339">
    <property type="entry name" value="HYBRID SIGNAL TRANSDUCTION HISTIDINE KINASE J"/>
    <property type="match status" value="1"/>
</dbReference>
<dbReference type="Pfam" id="PF00512">
    <property type="entry name" value="HisKA"/>
    <property type="match status" value="1"/>
</dbReference>
<reference evidence="23 24" key="1">
    <citation type="journal article" date="2013" name="Antonie Van Leeuwenhoek">
        <title>Echinimonas agarilytica gen. nov., sp. nov., a new gammaproteobacterium isolated from the sea urchin Strongylocentrotus intermedius.</title>
        <authorList>
            <person name="Nedashkovskaya O.I."/>
            <person name="Stenkova A.M."/>
            <person name="Zhukova N.V."/>
            <person name="Van Trappen S."/>
            <person name="Lee J.S."/>
            <person name="Kim S.B."/>
        </authorList>
    </citation>
    <scope>NUCLEOTIDE SEQUENCE [LARGE SCALE GENOMIC DNA]</scope>
    <source>
        <strain evidence="23 24">KMM 6351</strain>
    </source>
</reference>
<dbReference type="PRINTS" id="PR00344">
    <property type="entry name" value="BCTRLSENSOR"/>
</dbReference>
<evidence type="ECO:0000256" key="1">
    <source>
        <dbReference type="ARBA" id="ARBA00000085"/>
    </source>
</evidence>
<dbReference type="PROSITE" id="PS50109">
    <property type="entry name" value="HIS_KIN"/>
    <property type="match status" value="1"/>
</dbReference>
<feature type="domain" description="Response regulatory" evidence="21">
    <location>
        <begin position="1453"/>
        <end position="1567"/>
    </location>
</feature>
<dbReference type="Gene3D" id="3.30.450.20">
    <property type="entry name" value="PAS domain"/>
    <property type="match status" value="1"/>
</dbReference>
<dbReference type="CDD" id="cd17546">
    <property type="entry name" value="REC_hyHK_CKI1_RcsC-like"/>
    <property type="match status" value="2"/>
</dbReference>
<dbReference type="Pfam" id="PF00072">
    <property type="entry name" value="Response_reg"/>
    <property type="match status" value="2"/>
</dbReference>
<dbReference type="Gene3D" id="1.10.287.130">
    <property type="match status" value="1"/>
</dbReference>
<evidence type="ECO:0000256" key="4">
    <source>
        <dbReference type="ARBA" id="ARBA00022475"/>
    </source>
</evidence>
<dbReference type="SUPFAM" id="SSF53850">
    <property type="entry name" value="Periplasmic binding protein-like II"/>
    <property type="match status" value="3"/>
</dbReference>
<dbReference type="CDD" id="cd01007">
    <property type="entry name" value="PBP2_BvgS_HisK_like"/>
    <property type="match status" value="2"/>
</dbReference>
<keyword evidence="5 17" id="KW-0597">Phosphoprotein</keyword>
<evidence type="ECO:0000256" key="2">
    <source>
        <dbReference type="ARBA" id="ARBA00004651"/>
    </source>
</evidence>
<feature type="signal peptide" evidence="19">
    <location>
        <begin position="1"/>
        <end position="25"/>
    </location>
</feature>
<accession>A0AA41W7K5</accession>
<comment type="catalytic activity">
    <reaction evidence="1">
        <text>ATP + protein L-histidine = ADP + protein N-phospho-L-histidine.</text>
        <dbReference type="EC" id="2.7.13.3"/>
    </reaction>
</comment>
<evidence type="ECO:0000256" key="16">
    <source>
        <dbReference type="PROSITE-ProRule" id="PRU00110"/>
    </source>
</evidence>
<dbReference type="InterPro" id="IPR005467">
    <property type="entry name" value="His_kinase_dom"/>
</dbReference>
<feature type="domain" description="Response regulatory" evidence="21">
    <location>
        <begin position="1306"/>
        <end position="1425"/>
    </location>
</feature>
<feature type="domain" description="Histidine kinase" evidence="20">
    <location>
        <begin position="1065"/>
        <end position="1286"/>
    </location>
</feature>
<feature type="coiled-coil region" evidence="18">
    <location>
        <begin position="1038"/>
        <end position="1065"/>
    </location>
</feature>
<dbReference type="InterPro" id="IPR036890">
    <property type="entry name" value="HATPase_C_sf"/>
</dbReference>
<evidence type="ECO:0000259" key="22">
    <source>
        <dbReference type="PROSITE" id="PS50894"/>
    </source>
</evidence>
<dbReference type="SUPFAM" id="SSF47226">
    <property type="entry name" value="Histidine-containing phosphotransfer domain, HPT domain"/>
    <property type="match status" value="1"/>
</dbReference>
<dbReference type="GO" id="GO:0005524">
    <property type="term" value="F:ATP binding"/>
    <property type="evidence" value="ECO:0007669"/>
    <property type="project" value="UniProtKB-KW"/>
</dbReference>
<dbReference type="SMART" id="SM00388">
    <property type="entry name" value="HisKA"/>
    <property type="match status" value="1"/>
</dbReference>
<dbReference type="SMART" id="SM00448">
    <property type="entry name" value="REC"/>
    <property type="match status" value="2"/>
</dbReference>
<evidence type="ECO:0000256" key="15">
    <source>
        <dbReference type="ARBA" id="ARBA00068150"/>
    </source>
</evidence>
<dbReference type="SMART" id="SM00387">
    <property type="entry name" value="HATPase_c"/>
    <property type="match status" value="1"/>
</dbReference>
<keyword evidence="24" id="KW-1185">Reference proteome</keyword>
<dbReference type="InterPro" id="IPR003594">
    <property type="entry name" value="HATPase_dom"/>
</dbReference>
<dbReference type="CDD" id="cd00088">
    <property type="entry name" value="HPT"/>
    <property type="match status" value="1"/>
</dbReference>
<dbReference type="InterPro" id="IPR035965">
    <property type="entry name" value="PAS-like_dom_sf"/>
</dbReference>
<dbReference type="Gene3D" id="3.40.190.10">
    <property type="entry name" value="Periplasmic binding protein-like II"/>
    <property type="match status" value="6"/>
</dbReference>
<dbReference type="EMBL" id="JAMQGP010000003">
    <property type="protein sequence ID" value="MCM2680008.1"/>
    <property type="molecule type" value="Genomic_DNA"/>
</dbReference>
<evidence type="ECO:0000256" key="6">
    <source>
        <dbReference type="ARBA" id="ARBA00022679"/>
    </source>
</evidence>
<dbReference type="Proteomes" id="UP001165393">
    <property type="component" value="Unassembled WGS sequence"/>
</dbReference>
<dbReference type="NCBIfam" id="TIGR00229">
    <property type="entry name" value="sensory_box"/>
    <property type="match status" value="1"/>
</dbReference>
<feature type="chain" id="PRO_5041235169" description="Sensory/regulatory protein RpfC" evidence="19">
    <location>
        <begin position="26"/>
        <end position="1798"/>
    </location>
</feature>
<keyword evidence="10" id="KW-0067">ATP-binding</keyword>
<evidence type="ECO:0000256" key="5">
    <source>
        <dbReference type="ARBA" id="ARBA00022553"/>
    </source>
</evidence>
<dbReference type="CDD" id="cd00082">
    <property type="entry name" value="HisKA"/>
    <property type="match status" value="1"/>
</dbReference>
<dbReference type="SUPFAM" id="SSF52172">
    <property type="entry name" value="CheY-like"/>
    <property type="match status" value="2"/>
</dbReference>
<comment type="caution">
    <text evidence="23">The sequence shown here is derived from an EMBL/GenBank/DDBJ whole genome shotgun (WGS) entry which is preliminary data.</text>
</comment>
<comment type="subcellular location">
    <subcellularLocation>
        <location evidence="2">Cell membrane</location>
        <topology evidence="2">Multi-pass membrane protein</topology>
    </subcellularLocation>
</comment>
<evidence type="ECO:0000256" key="7">
    <source>
        <dbReference type="ARBA" id="ARBA00022692"/>
    </source>
</evidence>
<evidence type="ECO:0000256" key="12">
    <source>
        <dbReference type="ARBA" id="ARBA00023012"/>
    </source>
</evidence>
<dbReference type="GO" id="GO:0000155">
    <property type="term" value="F:phosphorelay sensor kinase activity"/>
    <property type="evidence" value="ECO:0007669"/>
    <property type="project" value="InterPro"/>
</dbReference>
<evidence type="ECO:0000256" key="8">
    <source>
        <dbReference type="ARBA" id="ARBA00022741"/>
    </source>
</evidence>
<dbReference type="InterPro" id="IPR036097">
    <property type="entry name" value="HisK_dim/P_sf"/>
</dbReference>
<evidence type="ECO:0000259" key="20">
    <source>
        <dbReference type="PROSITE" id="PS50109"/>
    </source>
</evidence>
<dbReference type="SUPFAM" id="SSF55785">
    <property type="entry name" value="PYP-like sensor domain (PAS domain)"/>
    <property type="match status" value="1"/>
</dbReference>
<keyword evidence="6" id="KW-0808">Transferase</keyword>
<dbReference type="InterPro" id="IPR036641">
    <property type="entry name" value="HPT_dom_sf"/>
</dbReference>
<evidence type="ECO:0000259" key="21">
    <source>
        <dbReference type="PROSITE" id="PS50110"/>
    </source>
</evidence>
<dbReference type="InterPro" id="IPR001638">
    <property type="entry name" value="Solute-binding_3/MltF_N"/>
</dbReference>
<dbReference type="Gene3D" id="1.20.120.160">
    <property type="entry name" value="HPT domain"/>
    <property type="match status" value="1"/>
</dbReference>
<feature type="modified residue" description="4-aspartylphosphate" evidence="17">
    <location>
        <position position="1357"/>
    </location>
</feature>
<sequence length="1798" mass="201195">MIRAIYAILCIVSFVVATFSNTSWSATESTELTEQELTWISNNPVLLIAPDPNLYPYSFIDDTGEFDGIARDYLNLVSNITGIKFEYQLGLSWQKTMQGVIDKNIDLVAMIYPDKMKTDFINFSDSYIEHSEYLFTNDNAPIFSDMRNLNGKTIAVVSGFQVENWLTSNYPNINVLKYQSLAQCLRAVSLGKAYGTIADLSSSMYIKNKLKLSNVKDNAPIPERIDLPISIGVTKKHPLLLTIINKALATITIEQQNEIAANWLRETTSQKTVNGAFGYARPPYMYDQSSEIGIEYEIVKRVFQGIGYRIEQADQLPTFRGQQILHETSDLDFSAGVIPVADDGLYYSDNIAIFNNVAVTRKIDDITLDAVGDLANHHVVSFDGAHRVLGAEYEALYRDKVNTERYSEYPVQEQTYIEFFEGKADVVVGSSDVLTWVINNSGLTKLRLKDFEIHPIFSQSVGYSVAFKDKGLRDEFNTELRKFAISPEHKKLTNLYLHTDFTRQINRANLIASIIAPYIFNDDRGNLAYILREFQRGSNLKAFEVKSEAHGNVLVRLQVTDNKFVKVDHLDVSHLTMLSKESFFFNQSSQEKVGEINLYFEANTPQQINSVHIPEFTSFNRLSSAEQEAIKKEYDKNKISNVLLNLTTKEKDWIANNPVVEIAIDPSSMPYEEIDQHGDYVGIVGDYIKLISKSTGIYFKPKIVNNWSESIELIESRAVPMASAAFDNALLELDYRPTDIMTRSEIAVAVNESQGFTNLRSQLANKTIGIIEGASQTPFIIEAFPQVNWVYPANTAEGLQNVSTGKFHGMVDTILVLNYQIRTKGLSNIIIAGDMNRSVASTFYVLKTHPELQSIVTKALGEISQQQKDAIVTRWIPSVAIDKTNYALVWQIGIAAVLVVLLVAVWNRRLRALVRAKEHAEAQIKEREQMLHDILNAAPIGVAIVQNKRSVFSNAKFRELFGTTLEQVDRLAVNEVYVDQHERDKTHAELEEKGKIEDREIQFKHQSGHTFTALSNYTYTQYNGNTAVLVWCYDISAIKQLTAEVELAKEEADKANQAKSDFLANMSHEIRTPMNAIIGMTHLALMNDPPRKTKGYLNKVSHAAASLLGIINDILDFSKIEAGKLNMEILDISIPDILDNQLQLIDLKAKEKGVELLVNIASNIPLNLMGDPLRLGQIFTNLASNAIKFTDKGQIVFSVSLETLEAERAKLKFSVKDSGIGISEEQQKRLFKSFSQADNSTTRKYGGTGLGLTICRKLVEMMEGRIWIESEVGQGTDFLFTAWFNINQARSAHHEQSTTESLKDMNIIIVDDNEASADIMASIVASFGCSVAVAHSGAQAVDIVTEHHHPFDFALVDWNMPDMDGIQTCSAIREVAPPQHPIHFIIVSAYEHERFRQQSSSAGISSYLSKPISGSSIFNEIVRVSGRNIALYSTRERSEDSLQSPKQKLNGAHVLLVEDNELNQDLAMELLASIGVSADLANNGAEAVERVNAHAYDGVLMDIQMPVMDGYTATQKIREQHKDIPIIAMTANAMSGDREKVIAAQMNDYISKPIDFELMVVTMAKWIEASLDAIPHAEETPQTTSQTLPGEFNSQVLDHKAGLSTCNGNEALLLKLMAKFSVGQQDFEQRFREAWGENDWTTAMRVAHTLKGNSANIGALQLKQLAGVLEESCSHKLQSESDSFEYSHERIETQLTQCQGELTLVRQEIELRLGAAQTSSATKNDDGIPHLKSKLTELRLYIAEFDAEATDTIEALLEYSYPTEIEQALNKLEAHASEYDFDAMQSELELLEQKLNAM</sequence>
<dbReference type="SUPFAM" id="SSF47384">
    <property type="entry name" value="Homodimeric domain of signal transducing histidine kinase"/>
    <property type="match status" value="1"/>
</dbReference>
<dbReference type="SMART" id="SM00062">
    <property type="entry name" value="PBPb"/>
    <property type="match status" value="2"/>
</dbReference>
<organism evidence="23 24">
    <name type="scientific">Echinimonas agarilytica</name>
    <dbReference type="NCBI Taxonomy" id="1215918"/>
    <lineage>
        <taxon>Bacteria</taxon>
        <taxon>Pseudomonadati</taxon>
        <taxon>Pseudomonadota</taxon>
        <taxon>Gammaproteobacteria</taxon>
        <taxon>Alteromonadales</taxon>
        <taxon>Echinimonadaceae</taxon>
        <taxon>Echinimonas</taxon>
    </lineage>
</organism>
<dbReference type="RefSeq" id="WP_251261416.1">
    <property type="nucleotide sequence ID" value="NZ_JAMQGP010000003.1"/>
</dbReference>
<evidence type="ECO:0000256" key="19">
    <source>
        <dbReference type="SAM" id="SignalP"/>
    </source>
</evidence>
<keyword evidence="13" id="KW-0472">Membrane</keyword>
<comment type="subunit">
    <text evidence="14">At low DSF concentrations, interacts with RpfF.</text>
</comment>
<name>A0AA41W7K5_9GAMM</name>
<dbReference type="InterPro" id="IPR001789">
    <property type="entry name" value="Sig_transdc_resp-reg_receiver"/>
</dbReference>
<dbReference type="InterPro" id="IPR003661">
    <property type="entry name" value="HisK_dim/P_dom"/>
</dbReference>
<evidence type="ECO:0000313" key="24">
    <source>
        <dbReference type="Proteomes" id="UP001165393"/>
    </source>
</evidence>
<gene>
    <name evidence="23" type="ORF">NAF29_10055</name>
</gene>
<dbReference type="Gene3D" id="3.30.565.10">
    <property type="entry name" value="Histidine kinase-like ATPase, C-terminal domain"/>
    <property type="match status" value="1"/>
</dbReference>
<dbReference type="FunFam" id="3.30.565.10:FF:000010">
    <property type="entry name" value="Sensor histidine kinase RcsC"/>
    <property type="match status" value="1"/>
</dbReference>
<dbReference type="FunFam" id="1.10.287.130:FF:000002">
    <property type="entry name" value="Two-component osmosensing histidine kinase"/>
    <property type="match status" value="1"/>
</dbReference>
<evidence type="ECO:0000256" key="10">
    <source>
        <dbReference type="ARBA" id="ARBA00022840"/>
    </source>
</evidence>
<dbReference type="Pfam" id="PF01627">
    <property type="entry name" value="Hpt"/>
    <property type="match status" value="1"/>
</dbReference>
<feature type="modified residue" description="4-aspartylphosphate" evidence="17">
    <location>
        <position position="1502"/>
    </location>
</feature>
<evidence type="ECO:0000256" key="11">
    <source>
        <dbReference type="ARBA" id="ARBA00022989"/>
    </source>
</evidence>
<dbReference type="InterPro" id="IPR008207">
    <property type="entry name" value="Sig_transdc_His_kin_Hpt_dom"/>
</dbReference>
<dbReference type="InterPro" id="IPR011006">
    <property type="entry name" value="CheY-like_superfamily"/>
</dbReference>
<dbReference type="Gene3D" id="3.40.50.2300">
    <property type="match status" value="2"/>
</dbReference>
<dbReference type="GO" id="GO:0005886">
    <property type="term" value="C:plasma membrane"/>
    <property type="evidence" value="ECO:0007669"/>
    <property type="project" value="UniProtKB-SubCell"/>
</dbReference>
<dbReference type="InterPro" id="IPR004358">
    <property type="entry name" value="Sig_transdc_His_kin-like_C"/>
</dbReference>
<dbReference type="SUPFAM" id="SSF55874">
    <property type="entry name" value="ATPase domain of HSP90 chaperone/DNA topoisomerase II/histidine kinase"/>
    <property type="match status" value="1"/>
</dbReference>
<keyword evidence="11" id="KW-1133">Transmembrane helix</keyword>
<feature type="domain" description="HPt" evidence="22">
    <location>
        <begin position="1609"/>
        <end position="1708"/>
    </location>
</feature>
<evidence type="ECO:0000256" key="3">
    <source>
        <dbReference type="ARBA" id="ARBA00012438"/>
    </source>
</evidence>
<evidence type="ECO:0000256" key="17">
    <source>
        <dbReference type="PROSITE-ProRule" id="PRU00169"/>
    </source>
</evidence>
<keyword evidence="18" id="KW-0175">Coiled coil</keyword>
<evidence type="ECO:0000256" key="9">
    <source>
        <dbReference type="ARBA" id="ARBA00022777"/>
    </source>
</evidence>
<dbReference type="Pfam" id="PF02518">
    <property type="entry name" value="HATPase_c"/>
    <property type="match status" value="1"/>
</dbReference>
<protein>
    <recommendedName>
        <fullName evidence="15">Sensory/regulatory protein RpfC</fullName>
        <ecNumber evidence="3">2.7.13.3</ecNumber>
    </recommendedName>
</protein>
<dbReference type="InterPro" id="IPR000014">
    <property type="entry name" value="PAS"/>
</dbReference>
<feature type="modified residue" description="Phosphohistidine" evidence="16">
    <location>
        <position position="1648"/>
    </location>
</feature>
<keyword evidence="12" id="KW-0902">Two-component regulatory system</keyword>
<dbReference type="Pfam" id="PF00497">
    <property type="entry name" value="SBP_bac_3"/>
    <property type="match status" value="2"/>
</dbReference>
<keyword evidence="4" id="KW-1003">Cell membrane</keyword>
<feature type="coiled-coil region" evidence="18">
    <location>
        <begin position="910"/>
        <end position="937"/>
    </location>
</feature>